<gene>
    <name evidence="9" type="ORF">GV794_21395</name>
</gene>
<feature type="transmembrane region" description="Helical" evidence="7">
    <location>
        <begin position="698"/>
        <end position="721"/>
    </location>
</feature>
<dbReference type="InterPro" id="IPR050545">
    <property type="entry name" value="Mycobact_MmpL"/>
</dbReference>
<dbReference type="SUPFAM" id="SSF82866">
    <property type="entry name" value="Multidrug efflux transporter AcrB transmembrane domain"/>
    <property type="match status" value="2"/>
</dbReference>
<evidence type="ECO:0000259" key="8">
    <source>
        <dbReference type="PROSITE" id="PS50156"/>
    </source>
</evidence>
<dbReference type="InterPro" id="IPR000731">
    <property type="entry name" value="SSD"/>
</dbReference>
<feature type="transmembrane region" description="Helical" evidence="7">
    <location>
        <begin position="35"/>
        <end position="55"/>
    </location>
</feature>
<evidence type="ECO:0000256" key="1">
    <source>
        <dbReference type="ARBA" id="ARBA00004651"/>
    </source>
</evidence>
<evidence type="ECO:0000256" key="3">
    <source>
        <dbReference type="ARBA" id="ARBA00022475"/>
    </source>
</evidence>
<dbReference type="Proteomes" id="UP000470876">
    <property type="component" value="Unassembled WGS sequence"/>
</dbReference>
<comment type="caution">
    <text evidence="9">The sequence shown here is derived from an EMBL/GenBank/DDBJ whole genome shotgun (WGS) entry which is preliminary data.</text>
</comment>
<dbReference type="Gene3D" id="1.20.1640.10">
    <property type="entry name" value="Multidrug efflux transporter AcrB transmembrane domain"/>
    <property type="match status" value="2"/>
</dbReference>
<protein>
    <submittedName>
        <fullName evidence="9">MMPL family transporter</fullName>
    </submittedName>
</protein>
<evidence type="ECO:0000256" key="6">
    <source>
        <dbReference type="ARBA" id="ARBA00023136"/>
    </source>
</evidence>
<keyword evidence="3" id="KW-1003">Cell membrane</keyword>
<feature type="transmembrane region" description="Helical" evidence="7">
    <location>
        <begin position="332"/>
        <end position="357"/>
    </location>
</feature>
<dbReference type="PROSITE" id="PS50156">
    <property type="entry name" value="SSD"/>
    <property type="match status" value="1"/>
</dbReference>
<organism evidence="9 10">
    <name type="scientific">Nocardia cyriacigeorgica</name>
    <dbReference type="NCBI Taxonomy" id="135487"/>
    <lineage>
        <taxon>Bacteria</taxon>
        <taxon>Bacillati</taxon>
        <taxon>Actinomycetota</taxon>
        <taxon>Actinomycetes</taxon>
        <taxon>Mycobacteriales</taxon>
        <taxon>Nocardiaceae</taxon>
        <taxon>Nocardia</taxon>
    </lineage>
</organism>
<reference evidence="9 10" key="1">
    <citation type="submission" date="2020-01" db="EMBL/GenBank/DDBJ databases">
        <title>Genetics and antimicrobial susceptibilities of Nocardia species isolated from the soil; a comparison with species isolated from humans.</title>
        <authorList>
            <person name="Carrasco G."/>
            <person name="Monzon S."/>
            <person name="Sansegundo M."/>
            <person name="Garcia E."/>
            <person name="Garrido N."/>
            <person name="Medina M.J."/>
            <person name="Villalon P."/>
            <person name="Ramirez-Arocha A.C."/>
            <person name="Jimenez P."/>
            <person name="Cuesta I."/>
            <person name="Valdezate S."/>
        </authorList>
    </citation>
    <scope>NUCLEOTIDE SEQUENCE [LARGE SCALE GENOMIC DNA]</scope>
    <source>
        <strain evidence="9 10">CNM20110649</strain>
    </source>
</reference>
<feature type="transmembrane region" description="Helical" evidence="7">
    <location>
        <begin position="305"/>
        <end position="326"/>
    </location>
</feature>
<feature type="transmembrane region" description="Helical" evidence="7">
    <location>
        <begin position="211"/>
        <end position="244"/>
    </location>
</feature>
<feature type="domain" description="SSD" evidence="8">
    <location>
        <begin position="211"/>
        <end position="355"/>
    </location>
</feature>
<sequence length="752" mass="79206">MSTTIRADKPPTTDDDTPRGPLATFAMALIARHRLTLAAVGLLTLIAALAGIGVADRLSTGGYVDDSFDSVRADAVLADRFGAGSPNLVLVAEADDGVRSAAAAAAGRALTQRLTQRPEVVYALSYWTLSDTDPDAGASLRSPDERTALVLVRLAGDEDTVNRTAHQLIPEFVTDNGPLRVHATGLAPVNDAVERQSSADLTRAELIAAPLTLLILLIAFGSVTAALLPVLVGGVAVLTSLAVLRLLAELTPVSIFALNITTALGFGLAVDYSLFLVTRYREELRAGRDSVTAIVTMVRTAGRTVVFSAVTVLLSFAALLVFPIYFLRSLAYAGIAVVGLSALTSLLLVPPLLALLGHRVDRYDPLRSMRAKASGSRVWHRLSHRVMRRPIAVGTAVSAGLLILAIPFAGADFALLDDRVLPREDPVVVAGELVRQQFPATILAPTSVVLTDLDIDTADGARALSEYARELSAVPGSARVDSAVGSFVDGAPVRGPGLMSLALRGDGATWLSVSADVEPNSSDGARHLRALRAVDAPGEALIGGDAAMLVDTKDMLVSRIPFAALVIVLSMLILVFLFTGSVVLPVKQIALNALSLTASFGAMVYVFQDGHLKWLVGDFVHTGQLEVTVPILMFCIAFGLAMDYSLFLLSRIREAYLRTGDNTEAVAFGMQRTGALISTAAIIVAVVLGAMATSDLSLLKLLGAGLALAVLVDATVVRGLLTPAVMRLLGDRNWWAPAPLRRLHDRLGLSDG</sequence>
<feature type="transmembrane region" description="Helical" evidence="7">
    <location>
        <begin position="673"/>
        <end position="692"/>
    </location>
</feature>
<feature type="transmembrane region" description="Helical" evidence="7">
    <location>
        <begin position="627"/>
        <end position="652"/>
    </location>
</feature>
<keyword evidence="10" id="KW-1185">Reference proteome</keyword>
<dbReference type="InterPro" id="IPR004869">
    <property type="entry name" value="MMPL_dom"/>
</dbReference>
<evidence type="ECO:0000256" key="4">
    <source>
        <dbReference type="ARBA" id="ARBA00022692"/>
    </source>
</evidence>
<proteinExistence type="inferred from homology"/>
<keyword evidence="5 7" id="KW-1133">Transmembrane helix</keyword>
<name>A0ABX0CV87_9NOCA</name>
<dbReference type="RefSeq" id="WP_163956166.1">
    <property type="nucleotide sequence ID" value="NZ_JAAGUX010000047.1"/>
</dbReference>
<dbReference type="EMBL" id="JAAGUX010000047">
    <property type="protein sequence ID" value="NEW58185.1"/>
    <property type="molecule type" value="Genomic_DNA"/>
</dbReference>
<feature type="transmembrane region" description="Helical" evidence="7">
    <location>
        <begin position="589"/>
        <end position="607"/>
    </location>
</feature>
<comment type="similarity">
    <text evidence="2">Belongs to the resistance-nodulation-cell division (RND) (TC 2.A.6) family. MmpL subfamily.</text>
</comment>
<dbReference type="Pfam" id="PF03176">
    <property type="entry name" value="MMPL"/>
    <property type="match status" value="2"/>
</dbReference>
<accession>A0ABX0CV87</accession>
<dbReference type="PANTHER" id="PTHR33406:SF11">
    <property type="entry name" value="MEMBRANE PROTEIN SCO6666-RELATED"/>
    <property type="match status" value="1"/>
</dbReference>
<evidence type="ECO:0000313" key="9">
    <source>
        <dbReference type="EMBL" id="NEW58185.1"/>
    </source>
</evidence>
<keyword evidence="6 7" id="KW-0472">Membrane</keyword>
<feature type="transmembrane region" description="Helical" evidence="7">
    <location>
        <begin position="391"/>
        <end position="416"/>
    </location>
</feature>
<evidence type="ECO:0000256" key="2">
    <source>
        <dbReference type="ARBA" id="ARBA00010157"/>
    </source>
</evidence>
<evidence type="ECO:0000313" key="10">
    <source>
        <dbReference type="Proteomes" id="UP000470876"/>
    </source>
</evidence>
<feature type="transmembrane region" description="Helical" evidence="7">
    <location>
        <begin position="560"/>
        <end position="584"/>
    </location>
</feature>
<comment type="subcellular location">
    <subcellularLocation>
        <location evidence="1">Cell membrane</location>
        <topology evidence="1">Multi-pass membrane protein</topology>
    </subcellularLocation>
</comment>
<keyword evidence="4 7" id="KW-0812">Transmembrane</keyword>
<feature type="transmembrane region" description="Helical" evidence="7">
    <location>
        <begin position="256"/>
        <end position="278"/>
    </location>
</feature>
<dbReference type="PANTHER" id="PTHR33406">
    <property type="entry name" value="MEMBRANE PROTEIN MJ1562-RELATED"/>
    <property type="match status" value="1"/>
</dbReference>
<evidence type="ECO:0000256" key="7">
    <source>
        <dbReference type="SAM" id="Phobius"/>
    </source>
</evidence>
<evidence type="ECO:0000256" key="5">
    <source>
        <dbReference type="ARBA" id="ARBA00022989"/>
    </source>
</evidence>